<dbReference type="EMBL" id="CP134185">
    <property type="protein sequence ID" value="WPA97635.1"/>
    <property type="molecule type" value="Genomic_DNA"/>
</dbReference>
<dbReference type="EMBL" id="LKMD01000100">
    <property type="protein sequence ID" value="PIB01411.1"/>
    <property type="molecule type" value="Genomic_DNA"/>
</dbReference>
<evidence type="ECO:0000313" key="3">
    <source>
        <dbReference type="EMBL" id="WPA97635.1"/>
    </source>
</evidence>
<keyword evidence="4" id="KW-1185">Reference proteome</keyword>
<reference evidence="3 4" key="2">
    <citation type="submission" date="2023-09" db="EMBL/GenBank/DDBJ databases">
        <title>Complete-Gapless Cercospora beticola genome.</title>
        <authorList>
            <person name="Wyatt N.A."/>
            <person name="Spanner R.E."/>
            <person name="Bolton M.D."/>
        </authorList>
    </citation>
    <scope>NUCLEOTIDE SEQUENCE [LARGE SCALE GENOMIC DNA]</scope>
    <source>
        <strain evidence="3">Cb09-40</strain>
    </source>
</reference>
<evidence type="ECO:0000256" key="1">
    <source>
        <dbReference type="SAM" id="MobiDB-lite"/>
    </source>
</evidence>
<dbReference type="OrthoDB" id="10298300at2759"/>
<dbReference type="Proteomes" id="UP001302367">
    <property type="component" value="Chromosome 2"/>
</dbReference>
<reference evidence="2" key="1">
    <citation type="submission" date="2015-10" db="EMBL/GenBank/DDBJ databases">
        <title>The cercosporin biosynthetic gene cluster was horizontally transferred to several fungal lineages and shown to be expanded in Cercospora beticola based on microsynteny with recipient genomes.</title>
        <authorList>
            <person name="De Jonge R."/>
            <person name="Ebert M.K."/>
            <person name="Suttle J.C."/>
            <person name="Jurick Ii W.M."/>
            <person name="Secor G.A."/>
            <person name="Thomma B.P."/>
            <person name="Van De Peer Y."/>
            <person name="Bolton M.D."/>
        </authorList>
    </citation>
    <scope>NUCLEOTIDE SEQUENCE [LARGE SCALE GENOMIC DNA]</scope>
    <source>
        <strain evidence="2">09-40</strain>
    </source>
</reference>
<name>A0A2G5I9E2_CERBT</name>
<accession>A0A2G5I9E2</accession>
<proteinExistence type="predicted"/>
<feature type="compositionally biased region" description="Acidic residues" evidence="1">
    <location>
        <begin position="76"/>
        <end position="86"/>
    </location>
</feature>
<gene>
    <name evidence="2" type="ORF">CB0940_02212</name>
    <name evidence="3" type="ORF">RHO25_002245</name>
</gene>
<evidence type="ECO:0000313" key="2">
    <source>
        <dbReference type="EMBL" id="PIB01411.1"/>
    </source>
</evidence>
<dbReference type="AlphaFoldDB" id="A0A2G5I9E2"/>
<sequence length="367" mass="40685">MDKKLAAYEKDVRAYDRQGKEAITTHCKELREYAQKQSANLVANEEYPILDTRDCHVPTPPSSDVSDVEFSSVAEITDDTDDESCDSSESIISSDEEEEVEFVDGAYQFPHGFKVFAGHPTYEQVVEELELVKDGKTPISILAVPDNVPLVQMHNPKRASSAYKNSRKAFMTPCQLKGPDDTFMPDLDLAKQARRTWDGANLRLSLNSKALSPSLRLTISCYRNKEDPAATAFVDFYFAEIHRRDPSAVGGKYNNVRGVTDVTYAFSDDGKSCDIAWTSYAGVPTNPPFVSTRNNFKVRPSETKLIDELLGLANPDDSGALIQLRVPLSDEEQTARNTGTIDDFKPGSFLLSLPGARNVGKTQLRPI</sequence>
<protein>
    <submittedName>
        <fullName evidence="2">Uncharacterized protein</fullName>
    </submittedName>
</protein>
<feature type="region of interest" description="Disordered" evidence="1">
    <location>
        <begin position="76"/>
        <end position="97"/>
    </location>
</feature>
<evidence type="ECO:0000313" key="4">
    <source>
        <dbReference type="Proteomes" id="UP001302367"/>
    </source>
</evidence>
<dbReference type="Proteomes" id="UP000230605">
    <property type="component" value="Chromosome 1"/>
</dbReference>
<organism evidence="2">
    <name type="scientific">Cercospora beticola</name>
    <name type="common">Sugarbeet leaf spot fungus</name>
    <dbReference type="NCBI Taxonomy" id="122368"/>
    <lineage>
        <taxon>Eukaryota</taxon>
        <taxon>Fungi</taxon>
        <taxon>Dikarya</taxon>
        <taxon>Ascomycota</taxon>
        <taxon>Pezizomycotina</taxon>
        <taxon>Dothideomycetes</taxon>
        <taxon>Dothideomycetidae</taxon>
        <taxon>Mycosphaerellales</taxon>
        <taxon>Mycosphaerellaceae</taxon>
        <taxon>Cercospora</taxon>
    </lineage>
</organism>